<dbReference type="Gene3D" id="3.30.565.10">
    <property type="entry name" value="Histidine kinase-like ATPase, C-terminal domain"/>
    <property type="match status" value="1"/>
</dbReference>
<evidence type="ECO:0000256" key="3">
    <source>
        <dbReference type="ARBA" id="ARBA00022991"/>
    </source>
</evidence>
<reference evidence="7 8" key="1">
    <citation type="submission" date="2019-01" db="EMBL/GenBank/DDBJ databases">
        <title>Halorientalis sp. F13-25 a new haloarchaeum isolated from hypersaline water.</title>
        <authorList>
            <person name="Ana D.-V."/>
            <person name="Cristina S.-P."/>
            <person name="Antonio V."/>
        </authorList>
    </citation>
    <scope>NUCLEOTIDE SEQUENCE [LARGE SCALE GENOMIC DNA]</scope>
    <source>
        <strain evidence="7 8">F13-25</strain>
    </source>
</reference>
<evidence type="ECO:0000259" key="6">
    <source>
        <dbReference type="PROSITE" id="PS50113"/>
    </source>
</evidence>
<dbReference type="Pfam" id="PF02518">
    <property type="entry name" value="HATPase_c"/>
    <property type="match status" value="1"/>
</dbReference>
<evidence type="ECO:0000259" key="5">
    <source>
        <dbReference type="PROSITE" id="PS50112"/>
    </source>
</evidence>
<evidence type="ECO:0000256" key="2">
    <source>
        <dbReference type="ARBA" id="ARBA00022643"/>
    </source>
</evidence>
<proteinExistence type="predicted"/>
<feature type="domain" description="PAS" evidence="5">
    <location>
        <begin position="302"/>
        <end position="367"/>
    </location>
</feature>
<dbReference type="InterPro" id="IPR005467">
    <property type="entry name" value="His_kinase_dom"/>
</dbReference>
<dbReference type="Pfam" id="PF13426">
    <property type="entry name" value="PAS_9"/>
    <property type="match status" value="1"/>
</dbReference>
<dbReference type="GO" id="GO:0016772">
    <property type="term" value="F:transferase activity, transferring phosphorus-containing groups"/>
    <property type="evidence" value="ECO:0007669"/>
    <property type="project" value="InterPro"/>
</dbReference>
<dbReference type="SMART" id="SM00065">
    <property type="entry name" value="GAF"/>
    <property type="match status" value="1"/>
</dbReference>
<dbReference type="Proteomes" id="UP000289691">
    <property type="component" value="Unassembled WGS sequence"/>
</dbReference>
<dbReference type="Gene3D" id="3.30.450.20">
    <property type="entry name" value="PAS domain"/>
    <property type="match status" value="2"/>
</dbReference>
<keyword evidence="3" id="KW-0157">Chromophore</keyword>
<keyword evidence="1" id="KW-0285">Flavoprotein</keyword>
<dbReference type="Pfam" id="PF08448">
    <property type="entry name" value="PAS_4"/>
    <property type="match status" value="1"/>
</dbReference>
<feature type="domain" description="PAC" evidence="6">
    <location>
        <begin position="248"/>
        <end position="299"/>
    </location>
</feature>
<feature type="domain" description="PAC" evidence="6">
    <location>
        <begin position="372"/>
        <end position="424"/>
    </location>
</feature>
<dbReference type="PRINTS" id="PR00344">
    <property type="entry name" value="BCTRLSENSOR"/>
</dbReference>
<dbReference type="InterPro" id="IPR003018">
    <property type="entry name" value="GAF"/>
</dbReference>
<feature type="domain" description="PAS" evidence="5">
    <location>
        <begin position="175"/>
        <end position="245"/>
    </location>
</feature>
<dbReference type="SMART" id="SM00387">
    <property type="entry name" value="HATPase_c"/>
    <property type="match status" value="1"/>
</dbReference>
<accession>A0A498KXM5</accession>
<dbReference type="NCBIfam" id="TIGR00229">
    <property type="entry name" value="sensory_box"/>
    <property type="match status" value="2"/>
</dbReference>
<dbReference type="InterPro" id="IPR004358">
    <property type="entry name" value="Sig_transdc_His_kin-like_C"/>
</dbReference>
<dbReference type="SMART" id="SM00091">
    <property type="entry name" value="PAS"/>
    <property type="match status" value="2"/>
</dbReference>
<dbReference type="InterPro" id="IPR013656">
    <property type="entry name" value="PAS_4"/>
</dbReference>
<keyword evidence="8" id="KW-1185">Reference proteome</keyword>
<dbReference type="InterPro" id="IPR029016">
    <property type="entry name" value="GAF-like_dom_sf"/>
</dbReference>
<dbReference type="PANTHER" id="PTHR47429">
    <property type="entry name" value="PROTEIN TWIN LOV 1"/>
    <property type="match status" value="1"/>
</dbReference>
<dbReference type="InterPro" id="IPR001610">
    <property type="entry name" value="PAC"/>
</dbReference>
<dbReference type="RefSeq" id="WP_129068333.1">
    <property type="nucleotide sequence ID" value="NZ_RDFA01000002.1"/>
</dbReference>
<dbReference type="InterPro" id="IPR035965">
    <property type="entry name" value="PAS-like_dom_sf"/>
</dbReference>
<dbReference type="InterPro" id="IPR000700">
    <property type="entry name" value="PAS-assoc_C"/>
</dbReference>
<dbReference type="PROSITE" id="PS50109">
    <property type="entry name" value="HIS_KIN"/>
    <property type="match status" value="1"/>
</dbReference>
<comment type="caution">
    <text evidence="7">The sequence shown here is derived from an EMBL/GenBank/DDBJ whole genome shotgun (WGS) entry which is preliminary data.</text>
</comment>
<dbReference type="PANTHER" id="PTHR47429:SF2">
    <property type="entry name" value="PROTEIN TWIN LOV 1"/>
    <property type="match status" value="1"/>
</dbReference>
<evidence type="ECO:0000259" key="4">
    <source>
        <dbReference type="PROSITE" id="PS50109"/>
    </source>
</evidence>
<dbReference type="PROSITE" id="PS50113">
    <property type="entry name" value="PAC"/>
    <property type="match status" value="2"/>
</dbReference>
<protein>
    <submittedName>
        <fullName evidence="7">PAS domain S-box protein</fullName>
    </submittedName>
</protein>
<feature type="domain" description="Histidine kinase" evidence="4">
    <location>
        <begin position="428"/>
        <end position="633"/>
    </location>
</feature>
<evidence type="ECO:0000256" key="1">
    <source>
        <dbReference type="ARBA" id="ARBA00022630"/>
    </source>
</evidence>
<dbReference type="Gene3D" id="3.30.450.40">
    <property type="match status" value="1"/>
</dbReference>
<dbReference type="SUPFAM" id="SSF55785">
    <property type="entry name" value="PYP-like sensor domain (PAS domain)"/>
    <property type="match status" value="2"/>
</dbReference>
<dbReference type="EMBL" id="RDFA01000002">
    <property type="protein sequence ID" value="RXK50372.1"/>
    <property type="molecule type" value="Genomic_DNA"/>
</dbReference>
<sequence>MEPSSYRGAIHDVFADTGRETDEKIASALDFGTEYLDLSFGFLTRIEDGTQEIVQATGDHELLQPGETCPLDQAYCRRTLETDGPLAVGDASASPAITDTAVQSFGLGTYLGVKVVVDDAVYGTICFADRNDRDEPFSEAEELFIELVAKLIGQAIERRQYERELEERSARLEREKRRFEGIAETSFDVLFRIDRDGAFSYVSAAAERVLGYEPATLVDTPFPEFLAPSAVEPAMEAYSQALGGETVEALELEFLDADDEVVVLEINGTPITEDGAVVGVQGVGRDVTARRERERELRIKNRAMDEADIGISIADAREGDNPLVYVNDGFQRLTGYDEAELMGRNCRFLQGEATDPETVATLAERIDAHEPVTVEILNYRADGTPFWNRIRINPIENGAGEVTHYLGFQDDVTERKRTERLVELLNRVLRHNLRNDMNALLLFGDQLQEGTVPDTEAMGGRIRATADRLTALSEQARRLERYARQDRAPRRLDPATVLDDVAAAARSGYPDATVEVSVRTDRGICAGAELERAISELVENALKHDPEPEPRVAVDAVDDGEWIECTVTDDGPEISEQETVMIAEGKETALEHGSGLGLWLVNWIVTRYGGSFQIRPRENGDGNVATVRLPAIDDDQSVDAVARRPTVLFR</sequence>
<dbReference type="Pfam" id="PF13185">
    <property type="entry name" value="GAF_2"/>
    <property type="match status" value="1"/>
</dbReference>
<keyword evidence="2" id="KW-0288">FMN</keyword>
<dbReference type="SUPFAM" id="SSF55874">
    <property type="entry name" value="ATPase domain of HSP90 chaperone/DNA topoisomerase II/histidine kinase"/>
    <property type="match status" value="1"/>
</dbReference>
<dbReference type="InterPro" id="IPR003594">
    <property type="entry name" value="HATPase_dom"/>
</dbReference>
<evidence type="ECO:0000313" key="7">
    <source>
        <dbReference type="EMBL" id="RXK50372.1"/>
    </source>
</evidence>
<dbReference type="InterPro" id="IPR000014">
    <property type="entry name" value="PAS"/>
</dbReference>
<dbReference type="InterPro" id="IPR036890">
    <property type="entry name" value="HATPase_C_sf"/>
</dbReference>
<evidence type="ECO:0000313" key="8">
    <source>
        <dbReference type="Proteomes" id="UP000289691"/>
    </source>
</evidence>
<dbReference type="AlphaFoldDB" id="A0A498KXM5"/>
<dbReference type="CDD" id="cd00130">
    <property type="entry name" value="PAS"/>
    <property type="match status" value="2"/>
</dbReference>
<gene>
    <name evidence="7" type="ORF">EAF64_07405</name>
</gene>
<name>A0A498KXM5_9EURY</name>
<dbReference type="OrthoDB" id="230688at2157"/>
<dbReference type="SMART" id="SM00086">
    <property type="entry name" value="PAC"/>
    <property type="match status" value="2"/>
</dbReference>
<dbReference type="SUPFAM" id="SSF55781">
    <property type="entry name" value="GAF domain-like"/>
    <property type="match status" value="1"/>
</dbReference>
<dbReference type="PROSITE" id="PS50112">
    <property type="entry name" value="PAS"/>
    <property type="match status" value="2"/>
</dbReference>
<organism evidence="7 8">
    <name type="scientific">Halorientalis pallida</name>
    <dbReference type="NCBI Taxonomy" id="2479928"/>
    <lineage>
        <taxon>Archaea</taxon>
        <taxon>Methanobacteriati</taxon>
        <taxon>Methanobacteriota</taxon>
        <taxon>Stenosarchaea group</taxon>
        <taxon>Halobacteria</taxon>
        <taxon>Halobacteriales</taxon>
        <taxon>Haloarculaceae</taxon>
        <taxon>Halorientalis</taxon>
    </lineage>
</organism>